<dbReference type="AlphaFoldDB" id="A0A183SG24"/>
<evidence type="ECO:0000313" key="2">
    <source>
        <dbReference type="Proteomes" id="UP000275846"/>
    </source>
</evidence>
<accession>A0A183SG24</accession>
<dbReference type="Proteomes" id="UP000275846">
    <property type="component" value="Unassembled WGS sequence"/>
</dbReference>
<proteinExistence type="predicted"/>
<evidence type="ECO:0000313" key="3">
    <source>
        <dbReference type="WBParaSite" id="SSLN_0000327201-mRNA-1"/>
    </source>
</evidence>
<dbReference type="WBParaSite" id="SSLN_0000327201-mRNA-1">
    <property type="protein sequence ID" value="SSLN_0000327201-mRNA-1"/>
    <property type="gene ID" value="SSLN_0000327201"/>
</dbReference>
<reference evidence="1 2" key="2">
    <citation type="submission" date="2018-11" db="EMBL/GenBank/DDBJ databases">
        <authorList>
            <consortium name="Pathogen Informatics"/>
        </authorList>
    </citation>
    <scope>NUCLEOTIDE SEQUENCE [LARGE SCALE GENOMIC DNA]</scope>
    <source>
        <strain evidence="1 2">NST_G2</strain>
    </source>
</reference>
<gene>
    <name evidence="1" type="ORF">SSLN_LOCUS3172</name>
</gene>
<name>A0A183SG24_SCHSO</name>
<protein>
    <submittedName>
        <fullName evidence="1 3">Uncharacterized protein</fullName>
    </submittedName>
</protein>
<sequence>MPCRVCLADLRSTSLPINVGLSDRWEKRVEEQYGTGRESVLEGLDEGSDRTHKDHCHYRVRSATLAQFKSSNHKARLR</sequence>
<dbReference type="EMBL" id="UYSU01032450">
    <property type="protein sequence ID" value="VDL89557.1"/>
    <property type="molecule type" value="Genomic_DNA"/>
</dbReference>
<evidence type="ECO:0000313" key="1">
    <source>
        <dbReference type="EMBL" id="VDL89557.1"/>
    </source>
</evidence>
<reference evidence="3" key="1">
    <citation type="submission" date="2016-06" db="UniProtKB">
        <authorList>
            <consortium name="WormBaseParasite"/>
        </authorList>
    </citation>
    <scope>IDENTIFICATION</scope>
</reference>
<keyword evidence="2" id="KW-1185">Reference proteome</keyword>
<organism evidence="3">
    <name type="scientific">Schistocephalus solidus</name>
    <name type="common">Tapeworm</name>
    <dbReference type="NCBI Taxonomy" id="70667"/>
    <lineage>
        <taxon>Eukaryota</taxon>
        <taxon>Metazoa</taxon>
        <taxon>Spiralia</taxon>
        <taxon>Lophotrochozoa</taxon>
        <taxon>Platyhelminthes</taxon>
        <taxon>Cestoda</taxon>
        <taxon>Eucestoda</taxon>
        <taxon>Diphyllobothriidea</taxon>
        <taxon>Diphyllobothriidae</taxon>
        <taxon>Schistocephalus</taxon>
    </lineage>
</organism>